<dbReference type="OrthoDB" id="120976at2759"/>
<dbReference type="InterPro" id="IPR052201">
    <property type="entry name" value="LRR-containing_regulator"/>
</dbReference>
<dbReference type="RefSeq" id="XP_013407865.1">
    <property type="nucleotide sequence ID" value="XM_013552411.1"/>
</dbReference>
<dbReference type="SUPFAM" id="SSF52047">
    <property type="entry name" value="RNI-like"/>
    <property type="match status" value="1"/>
</dbReference>
<dbReference type="GeneID" id="106171904"/>
<reference evidence="4 5" key="1">
    <citation type="submission" date="2025-04" db="UniProtKB">
        <authorList>
            <consortium name="RefSeq"/>
        </authorList>
    </citation>
    <scope>IDENTIFICATION</scope>
    <source>
        <tissue evidence="4 5">Gonads</tissue>
    </source>
</reference>
<feature type="compositionally biased region" description="Polar residues" evidence="2">
    <location>
        <begin position="281"/>
        <end position="295"/>
    </location>
</feature>
<feature type="compositionally biased region" description="Acidic residues" evidence="2">
    <location>
        <begin position="318"/>
        <end position="327"/>
    </location>
</feature>
<dbReference type="KEGG" id="lak:106171904"/>
<feature type="compositionally biased region" description="Basic and acidic residues" evidence="2">
    <location>
        <begin position="270"/>
        <end position="280"/>
    </location>
</feature>
<evidence type="ECO:0000313" key="5">
    <source>
        <dbReference type="RefSeq" id="XP_013407866.1"/>
    </source>
</evidence>
<evidence type="ECO:0000313" key="3">
    <source>
        <dbReference type="Proteomes" id="UP000085678"/>
    </source>
</evidence>
<protein>
    <submittedName>
        <fullName evidence="4 5">Leucine-rich repeat-containing protein 73</fullName>
    </submittedName>
</protein>
<proteinExistence type="predicted"/>
<dbReference type="PANTHER" id="PTHR24111:SF3">
    <property type="entry name" value="LEUCINE-RICH REPEAT-CONTAINING PROTEIN 73"/>
    <property type="match status" value="1"/>
</dbReference>
<dbReference type="STRING" id="7574.A0A1S3JC15"/>
<evidence type="ECO:0000256" key="2">
    <source>
        <dbReference type="SAM" id="MobiDB-lite"/>
    </source>
</evidence>
<evidence type="ECO:0000313" key="4">
    <source>
        <dbReference type="RefSeq" id="XP_013407865.1"/>
    </source>
</evidence>
<keyword evidence="1" id="KW-0677">Repeat</keyword>
<dbReference type="RefSeq" id="XP_013407870.1">
    <property type="nucleotide sequence ID" value="XM_013552416.1"/>
</dbReference>
<dbReference type="InterPro" id="IPR032675">
    <property type="entry name" value="LRR_dom_sf"/>
</dbReference>
<dbReference type="Gene3D" id="3.80.10.10">
    <property type="entry name" value="Ribonuclease Inhibitor"/>
    <property type="match status" value="1"/>
</dbReference>
<accession>A0A1S3JC15</accession>
<dbReference type="SMART" id="SM00368">
    <property type="entry name" value="LRR_RI"/>
    <property type="match status" value="3"/>
</dbReference>
<evidence type="ECO:0000313" key="8">
    <source>
        <dbReference type="RefSeq" id="XP_013407869.1"/>
    </source>
</evidence>
<organism evidence="3 7">
    <name type="scientific">Lingula anatina</name>
    <name type="common">Brachiopod</name>
    <name type="synonym">Lingula unguis</name>
    <dbReference type="NCBI Taxonomy" id="7574"/>
    <lineage>
        <taxon>Eukaryota</taxon>
        <taxon>Metazoa</taxon>
        <taxon>Spiralia</taxon>
        <taxon>Lophotrochozoa</taxon>
        <taxon>Brachiopoda</taxon>
        <taxon>Linguliformea</taxon>
        <taxon>Lingulata</taxon>
        <taxon>Lingulida</taxon>
        <taxon>Linguloidea</taxon>
        <taxon>Lingulidae</taxon>
        <taxon>Lingula</taxon>
    </lineage>
</organism>
<sequence length="363" mass="39991">MVPGTIQISHQRLRSVDVKDICETLDSQSVKILSLRQCKISRKCFKQLMDHIGTSTSILQLNLNLGAVDKLEKVEELASCLKKNRSLHSLLLHGSNLGRLGMSVLHEALVMHPHIVCLDIGDCQLDDQCVPYITDLLPNNGAKPGLQDLILSANTNITSMGWALFCMAVAAGNNLTSLHLDYNKIGDSGVNCLSVALISTPTLLILDLEGTGITDHGAEILLYLIQHYQVNIQQLVLKKNKIRSTLKKEIARTQKEFYLTISDTDETEDDLSHSVSKKESSIQVQPDLSSPAEQNSDSSLSDDLDRTKLSALKHYSVDDEDENESDFENQSGTTFDSQNMKEKGTTDADIRSEINVGVTNVCV</sequence>
<evidence type="ECO:0000313" key="6">
    <source>
        <dbReference type="RefSeq" id="XP_013407867.1"/>
    </source>
</evidence>
<dbReference type="RefSeq" id="XP_013407867.1">
    <property type="nucleotide sequence ID" value="XM_013552413.1"/>
</dbReference>
<gene>
    <name evidence="4 5 6 7 8 9" type="primary">LOC106171904</name>
</gene>
<evidence type="ECO:0000313" key="7">
    <source>
        <dbReference type="RefSeq" id="XP_013407868.1"/>
    </source>
</evidence>
<name>A0A1S3JC15_LINAN</name>
<keyword evidence="3" id="KW-1185">Reference proteome</keyword>
<feature type="compositionally biased region" description="Basic and acidic residues" evidence="2">
    <location>
        <begin position="339"/>
        <end position="348"/>
    </location>
</feature>
<dbReference type="RefSeq" id="XP_013407866.1">
    <property type="nucleotide sequence ID" value="XM_013552412.1"/>
</dbReference>
<dbReference type="AlphaFoldDB" id="A0A1S3JC15"/>
<dbReference type="RefSeq" id="XP_013407868.1">
    <property type="nucleotide sequence ID" value="XM_013552414.1"/>
</dbReference>
<evidence type="ECO:0000313" key="9">
    <source>
        <dbReference type="RefSeq" id="XP_013407870.1"/>
    </source>
</evidence>
<dbReference type="Proteomes" id="UP000085678">
    <property type="component" value="Unplaced"/>
</dbReference>
<dbReference type="RefSeq" id="XP_013407869.1">
    <property type="nucleotide sequence ID" value="XM_013552415.1"/>
</dbReference>
<evidence type="ECO:0000256" key="1">
    <source>
        <dbReference type="ARBA" id="ARBA00022737"/>
    </source>
</evidence>
<dbReference type="PANTHER" id="PTHR24111">
    <property type="entry name" value="LEUCINE-RICH REPEAT-CONTAINING PROTEIN 34"/>
    <property type="match status" value="1"/>
</dbReference>
<feature type="region of interest" description="Disordered" evidence="2">
    <location>
        <begin position="268"/>
        <end position="348"/>
    </location>
</feature>